<reference evidence="3 4" key="1">
    <citation type="submission" date="2019-08" db="EMBL/GenBank/DDBJ databases">
        <title>Deep-cultivation of Planctomycetes and their phenomic and genomic characterization uncovers novel biology.</title>
        <authorList>
            <person name="Wiegand S."/>
            <person name="Jogler M."/>
            <person name="Boedeker C."/>
            <person name="Pinto D."/>
            <person name="Vollmers J."/>
            <person name="Rivas-Marin E."/>
            <person name="Kohn T."/>
            <person name="Peeters S.H."/>
            <person name="Heuer A."/>
            <person name="Rast P."/>
            <person name="Oberbeckmann S."/>
            <person name="Bunk B."/>
            <person name="Jeske O."/>
            <person name="Meyerdierks A."/>
            <person name="Storesund J.E."/>
            <person name="Kallscheuer N."/>
            <person name="Luecker S."/>
            <person name="Lage O.M."/>
            <person name="Pohl T."/>
            <person name="Merkel B.J."/>
            <person name="Hornburger P."/>
            <person name="Mueller R.-W."/>
            <person name="Bruemmer F."/>
            <person name="Labrenz M."/>
            <person name="Spormann A.M."/>
            <person name="Op den Camp H."/>
            <person name="Overmann J."/>
            <person name="Amann R."/>
            <person name="Jetten M.S.M."/>
            <person name="Mascher T."/>
            <person name="Medema M.H."/>
            <person name="Devos D.P."/>
            <person name="Kaster A.-K."/>
            <person name="Ovreas L."/>
            <person name="Rohde M."/>
            <person name="Galperin M.Y."/>
            <person name="Jogler C."/>
        </authorList>
    </citation>
    <scope>NUCLEOTIDE SEQUENCE [LARGE SCALE GENOMIC DNA]</scope>
    <source>
        <strain evidence="3 4">FC18</strain>
    </source>
</reference>
<sequence length="624" mass="68983">MPRSEPFHIASSSAALPHGIPQRKRQDRDAVCVSRFDVNGSTLCAIPGHLVDRLFKLAFPVMVLLVVFLISSKFASAHEGHSHTPSVRMQEKIVELNTQSSSLRFAAFQRKESTAQPELAKLFEPFAEKVDVRFDRDNLYVESNGMPDHPMMVGITAWQQQVPLPQNYTGENAWRIPLNPVPAKNPMSAKSHFFRGAIALAANGVPIFNPIKNDGKTDTLLAGELDQWGGHCGRADDYHYHIAPVHLEKIVGEGNPVAVALDGYPIYGYNDPNGKPPTNLDWLNGHEGPDGNYHYHATKTYPYLNGGFYGEVTEREGQVDPQPRTAGVRPALRGLRGARINGYENPEPGRHIVRYEVNGEEHSIDYTVEENGSATFKFISPNSTTTETYEPRQRENRRGERNSDRGANSPANEPRGERGPRRNGRGNEGDSLVRALDSDRSGAIEADEIEKAALALQSMDRNGDGEISREELRGDDERGERRSRQRGDGQGSQRDRGRANGSRGPRPDDGPRQPWILVHAGEIDLNADNVIARDEIVGEATKAFASFDVNNDGQLNTEELGIRGGSKSAMAGFLKGHSKEIDRDGNGVLSKAEVINNAERMFNKMDRDSDDQISASEMEAAKRR</sequence>
<dbReference type="GO" id="GO:0005509">
    <property type="term" value="F:calcium ion binding"/>
    <property type="evidence" value="ECO:0007669"/>
    <property type="project" value="InterPro"/>
</dbReference>
<feature type="compositionally biased region" description="Basic and acidic residues" evidence="1">
    <location>
        <begin position="389"/>
        <end position="404"/>
    </location>
</feature>
<dbReference type="Proteomes" id="UP000322214">
    <property type="component" value="Chromosome"/>
</dbReference>
<dbReference type="PROSITE" id="PS00018">
    <property type="entry name" value="EF_HAND_1"/>
    <property type="match status" value="3"/>
</dbReference>
<dbReference type="SUPFAM" id="SSF47473">
    <property type="entry name" value="EF-hand"/>
    <property type="match status" value="2"/>
</dbReference>
<organism evidence="3 4">
    <name type="scientific">Mariniblastus fucicola</name>
    <dbReference type="NCBI Taxonomy" id="980251"/>
    <lineage>
        <taxon>Bacteria</taxon>
        <taxon>Pseudomonadati</taxon>
        <taxon>Planctomycetota</taxon>
        <taxon>Planctomycetia</taxon>
        <taxon>Pirellulales</taxon>
        <taxon>Pirellulaceae</taxon>
        <taxon>Mariniblastus</taxon>
    </lineage>
</organism>
<dbReference type="PANTHER" id="PTHR30289">
    <property type="entry name" value="UNCHARACTERIZED PROTEIN YBCL-RELATED"/>
    <property type="match status" value="1"/>
</dbReference>
<dbReference type="CDD" id="cd00051">
    <property type="entry name" value="EFh"/>
    <property type="match status" value="1"/>
</dbReference>
<evidence type="ECO:0000313" key="4">
    <source>
        <dbReference type="Proteomes" id="UP000322214"/>
    </source>
</evidence>
<dbReference type="Pfam" id="PF13499">
    <property type="entry name" value="EF-hand_7"/>
    <property type="match status" value="1"/>
</dbReference>
<dbReference type="InterPro" id="IPR018247">
    <property type="entry name" value="EF_Hand_1_Ca_BS"/>
</dbReference>
<name>A0A5B9PFH0_9BACT</name>
<feature type="region of interest" description="Disordered" evidence="1">
    <location>
        <begin position="601"/>
        <end position="624"/>
    </location>
</feature>
<dbReference type="OrthoDB" id="9796530at2"/>
<keyword evidence="4" id="KW-1185">Reference proteome</keyword>
<dbReference type="Gene3D" id="1.10.238.10">
    <property type="entry name" value="EF-hand"/>
    <property type="match status" value="2"/>
</dbReference>
<gene>
    <name evidence="3" type="ORF">MFFC18_49470</name>
</gene>
<proteinExistence type="predicted"/>
<evidence type="ECO:0000256" key="1">
    <source>
        <dbReference type="SAM" id="MobiDB-lite"/>
    </source>
</evidence>
<dbReference type="SMART" id="SM00054">
    <property type="entry name" value="EFh"/>
    <property type="match status" value="3"/>
</dbReference>
<dbReference type="InterPro" id="IPR025924">
    <property type="entry name" value="YHYH_dom"/>
</dbReference>
<feature type="compositionally biased region" description="Basic and acidic residues" evidence="1">
    <location>
        <begin position="461"/>
        <end position="498"/>
    </location>
</feature>
<protein>
    <submittedName>
        <fullName evidence="3">EF hand</fullName>
    </submittedName>
</protein>
<dbReference type="STRING" id="980251.GCA_001642875_04918"/>
<evidence type="ECO:0000259" key="2">
    <source>
        <dbReference type="PROSITE" id="PS50222"/>
    </source>
</evidence>
<dbReference type="KEGG" id="mff:MFFC18_49470"/>
<dbReference type="Pfam" id="PF14240">
    <property type="entry name" value="YHYH"/>
    <property type="match status" value="1"/>
</dbReference>
<feature type="domain" description="EF-hand" evidence="2">
    <location>
        <begin position="447"/>
        <end position="482"/>
    </location>
</feature>
<feature type="compositionally biased region" description="Polar residues" evidence="1">
    <location>
        <begin position="375"/>
        <end position="388"/>
    </location>
</feature>
<dbReference type="EMBL" id="CP042912">
    <property type="protein sequence ID" value="QEG25024.1"/>
    <property type="molecule type" value="Genomic_DNA"/>
</dbReference>
<accession>A0A5B9PFH0</accession>
<dbReference type="PROSITE" id="PS50222">
    <property type="entry name" value="EF_HAND_2"/>
    <property type="match status" value="1"/>
</dbReference>
<feature type="region of interest" description="Disordered" evidence="1">
    <location>
        <begin position="375"/>
        <end position="432"/>
    </location>
</feature>
<feature type="region of interest" description="Disordered" evidence="1">
    <location>
        <begin position="456"/>
        <end position="514"/>
    </location>
</feature>
<dbReference type="Pfam" id="PF13202">
    <property type="entry name" value="EF-hand_5"/>
    <property type="match status" value="1"/>
</dbReference>
<dbReference type="InterPro" id="IPR002048">
    <property type="entry name" value="EF_hand_dom"/>
</dbReference>
<evidence type="ECO:0000313" key="3">
    <source>
        <dbReference type="EMBL" id="QEG25024.1"/>
    </source>
</evidence>
<dbReference type="PANTHER" id="PTHR30289:SF8">
    <property type="entry name" value="YHYH DOMAIN-CONTAINING PROTEIN"/>
    <property type="match status" value="1"/>
</dbReference>
<feature type="compositionally biased region" description="Basic and acidic residues" evidence="1">
    <location>
        <begin position="414"/>
        <end position="428"/>
    </location>
</feature>
<dbReference type="InterPro" id="IPR011992">
    <property type="entry name" value="EF-hand-dom_pair"/>
</dbReference>
<dbReference type="AlphaFoldDB" id="A0A5B9PFH0"/>